<dbReference type="AlphaFoldDB" id="A0A9P0B0E0"/>
<keyword evidence="4" id="KW-0452">Lithium</keyword>
<dbReference type="EC" id="3.1.3.57" evidence="15"/>
<dbReference type="GO" id="GO:0008441">
    <property type="term" value="F:3'(2'),5'-bisphosphate nucleotidase activity"/>
    <property type="evidence" value="ECO:0007669"/>
    <property type="project" value="UniProtKB-EC"/>
</dbReference>
<dbReference type="FunFam" id="3.30.540.10:FF:000023">
    <property type="entry name" value="Protein CBR-TAG-231"/>
    <property type="match status" value="1"/>
</dbReference>
<evidence type="ECO:0000256" key="13">
    <source>
        <dbReference type="ARBA" id="ARBA00044479"/>
    </source>
</evidence>
<comment type="catalytic activity">
    <reaction evidence="14">
        <text>3'-phosphoadenylyl sulfate + H2O = adenosine 5'-phosphosulfate + phosphate</text>
        <dbReference type="Rhea" id="RHEA:77639"/>
        <dbReference type="ChEBI" id="CHEBI:15377"/>
        <dbReference type="ChEBI" id="CHEBI:43474"/>
        <dbReference type="ChEBI" id="CHEBI:58243"/>
        <dbReference type="ChEBI" id="CHEBI:58339"/>
        <dbReference type="EC" id="3.1.3.7"/>
    </reaction>
    <physiologicalReaction direction="left-to-right" evidence="14">
        <dbReference type="Rhea" id="RHEA:77640"/>
    </physiologicalReaction>
</comment>
<protein>
    <recommendedName>
        <fullName evidence="8">3'(2'),5'-bisphosphate nucleotidase 1</fullName>
        <ecNumber evidence="15">3.1.3.57</ecNumber>
        <ecNumber evidence="3">3.1.3.7</ecNumber>
    </recommendedName>
    <alternativeName>
        <fullName evidence="16">3'-phosphoadenosine 5'-phosphate phosphatase</fullName>
    </alternativeName>
    <alternativeName>
        <fullName evidence="9">Bisphosphate 3'-nucleotidase 1</fullName>
    </alternativeName>
    <alternativeName>
        <fullName evidence="17">Inositol-polyphosphate 1-phosphatase</fullName>
    </alternativeName>
</protein>
<dbReference type="GO" id="GO:0046872">
    <property type="term" value="F:metal ion binding"/>
    <property type="evidence" value="ECO:0007669"/>
    <property type="project" value="UniProtKB-KW"/>
</dbReference>
<sequence>MPLRTLYNMAQNKPLVQKLLASSYTAATKAGKIIRDIMSAGELGIVEKGINDLQTEADRSAQCCIISNLTREFPKVTIIGEEGQSQCDLPSDWVVPDGDAEILGKQCPEEYLNVKDEDIVVWVDPLDGTSEYTQGLLDHVTVLIGLSVKGRAVGGIIHQPYYNYKSVKNTEGRTMWGLVGMGVGGFTPLDAPKDKLIITTTRSHNSPVVVQTLEALKPDEVVRVGGAGHKVLLVLEGQAHAYLYPSSGCKKWDTCAPEGILEAAGGKLVDVHGDHYDYHKEVEHPNTRGILATNRTVDNAALLKKIPESVVSKFPKKQKV</sequence>
<evidence type="ECO:0000256" key="12">
    <source>
        <dbReference type="ARBA" id="ARBA00044478"/>
    </source>
</evidence>
<proteinExistence type="inferred from homology"/>
<dbReference type="CDD" id="cd01640">
    <property type="entry name" value="IPPase"/>
    <property type="match status" value="1"/>
</dbReference>
<evidence type="ECO:0000256" key="8">
    <source>
        <dbReference type="ARBA" id="ARBA00040342"/>
    </source>
</evidence>
<dbReference type="EMBL" id="OV121133">
    <property type="protein sequence ID" value="CAH0551409.1"/>
    <property type="molecule type" value="Genomic_DNA"/>
</dbReference>
<dbReference type="InterPro" id="IPR000760">
    <property type="entry name" value="Inositol_monophosphatase-like"/>
</dbReference>
<evidence type="ECO:0000313" key="19">
    <source>
        <dbReference type="EMBL" id="CAH0551409.1"/>
    </source>
</evidence>
<dbReference type="Gene3D" id="3.30.540.10">
    <property type="entry name" value="Fructose-1,6-Bisphosphatase, subunit A, domain 1"/>
    <property type="match status" value="1"/>
</dbReference>
<dbReference type="EC" id="3.1.3.7" evidence="3"/>
<evidence type="ECO:0000256" key="5">
    <source>
        <dbReference type="ARBA" id="ARBA00022723"/>
    </source>
</evidence>
<keyword evidence="7 18" id="KW-0460">Magnesium</keyword>
<feature type="binding site" evidence="18">
    <location>
        <position position="126"/>
    </location>
    <ligand>
        <name>Mg(2+)</name>
        <dbReference type="ChEBI" id="CHEBI:18420"/>
        <label>1</label>
        <note>catalytic</note>
    </ligand>
</feature>
<organism evidence="19 20">
    <name type="scientific">Brassicogethes aeneus</name>
    <name type="common">Rape pollen beetle</name>
    <name type="synonym">Meligethes aeneus</name>
    <dbReference type="NCBI Taxonomy" id="1431903"/>
    <lineage>
        <taxon>Eukaryota</taxon>
        <taxon>Metazoa</taxon>
        <taxon>Ecdysozoa</taxon>
        <taxon>Arthropoda</taxon>
        <taxon>Hexapoda</taxon>
        <taxon>Insecta</taxon>
        <taxon>Pterygota</taxon>
        <taxon>Neoptera</taxon>
        <taxon>Endopterygota</taxon>
        <taxon>Coleoptera</taxon>
        <taxon>Polyphaga</taxon>
        <taxon>Cucujiformia</taxon>
        <taxon>Nitidulidae</taxon>
        <taxon>Meligethinae</taxon>
        <taxon>Brassicogethes</taxon>
    </lineage>
</organism>
<dbReference type="OrthoDB" id="411145at2759"/>
<comment type="cofactor">
    <cofactor evidence="1 18">
        <name>Mg(2+)</name>
        <dbReference type="ChEBI" id="CHEBI:18420"/>
    </cofactor>
</comment>
<comment type="similarity">
    <text evidence="2">Belongs to the inositol monophosphatase superfamily.</text>
</comment>
<gene>
    <name evidence="19" type="ORF">MELIAE_LOCUS4016</name>
</gene>
<dbReference type="Pfam" id="PF00459">
    <property type="entry name" value="Inositol_P"/>
    <property type="match status" value="1"/>
</dbReference>
<evidence type="ECO:0000256" key="18">
    <source>
        <dbReference type="PIRSR" id="PIRSR600760-2"/>
    </source>
</evidence>
<dbReference type="Proteomes" id="UP001154078">
    <property type="component" value="Chromosome 2"/>
</dbReference>
<keyword evidence="20" id="KW-1185">Reference proteome</keyword>
<evidence type="ECO:0000256" key="16">
    <source>
        <dbReference type="ARBA" id="ARBA00044544"/>
    </source>
</evidence>
<evidence type="ECO:0000256" key="10">
    <source>
        <dbReference type="ARBA" id="ARBA00044465"/>
    </source>
</evidence>
<evidence type="ECO:0000256" key="1">
    <source>
        <dbReference type="ARBA" id="ARBA00001946"/>
    </source>
</evidence>
<name>A0A9P0B0E0_BRAAE</name>
<feature type="binding site" evidence="18">
    <location>
        <position position="127"/>
    </location>
    <ligand>
        <name>Mg(2+)</name>
        <dbReference type="ChEBI" id="CHEBI:18420"/>
        <label>1</label>
        <note>catalytic</note>
    </ligand>
</feature>
<dbReference type="PANTHER" id="PTHR43028:SF5">
    <property type="entry name" value="3'(2'),5'-BISPHOSPHATE NUCLEOTIDASE 1"/>
    <property type="match status" value="1"/>
</dbReference>
<dbReference type="PANTHER" id="PTHR43028">
    <property type="entry name" value="3'(2'),5'-BISPHOSPHATE NUCLEOTIDASE 1"/>
    <property type="match status" value="1"/>
</dbReference>
<dbReference type="InterPro" id="IPR020583">
    <property type="entry name" value="Inositol_monoP_metal-BS"/>
</dbReference>
<evidence type="ECO:0000256" key="4">
    <source>
        <dbReference type="ARBA" id="ARBA00022671"/>
    </source>
</evidence>
<evidence type="ECO:0000313" key="20">
    <source>
        <dbReference type="Proteomes" id="UP001154078"/>
    </source>
</evidence>
<evidence type="ECO:0000256" key="6">
    <source>
        <dbReference type="ARBA" id="ARBA00022801"/>
    </source>
</evidence>
<keyword evidence="6" id="KW-0378">Hydrolase</keyword>
<dbReference type="GO" id="GO:0004441">
    <property type="term" value="F:inositol-1,4-bisphosphate 1-phosphatase activity"/>
    <property type="evidence" value="ECO:0007669"/>
    <property type="project" value="UniProtKB-EC"/>
</dbReference>
<feature type="binding site" evidence="18">
    <location>
        <position position="253"/>
    </location>
    <ligand>
        <name>Mg(2+)</name>
        <dbReference type="ChEBI" id="CHEBI:18420"/>
        <label>1</label>
        <note>catalytic</note>
    </ligand>
</feature>
<comment type="catalytic activity">
    <reaction evidence="10">
        <text>1D-myo-inositol 1,3,4-trisphosphate + H2O = 1D-myo-inositol 3,4-bisphosphate + phosphate</text>
        <dbReference type="Rhea" id="RHEA:70319"/>
        <dbReference type="ChEBI" id="CHEBI:15377"/>
        <dbReference type="ChEBI" id="CHEBI:43474"/>
        <dbReference type="ChEBI" id="CHEBI:58414"/>
        <dbReference type="ChEBI" id="CHEBI:83241"/>
    </reaction>
    <physiologicalReaction direction="left-to-right" evidence="10">
        <dbReference type="Rhea" id="RHEA:70320"/>
    </physiologicalReaction>
</comment>
<evidence type="ECO:0000256" key="14">
    <source>
        <dbReference type="ARBA" id="ARBA00044484"/>
    </source>
</evidence>
<comment type="catalytic activity">
    <reaction evidence="11">
        <text>adenosine 2',5'-bisphosphate + H2O = AMP + phosphate</text>
        <dbReference type="Rhea" id="RHEA:77643"/>
        <dbReference type="ChEBI" id="CHEBI:15377"/>
        <dbReference type="ChEBI" id="CHEBI:43474"/>
        <dbReference type="ChEBI" id="CHEBI:194156"/>
        <dbReference type="ChEBI" id="CHEBI:456215"/>
        <dbReference type="EC" id="3.1.3.7"/>
    </reaction>
    <physiologicalReaction direction="left-to-right" evidence="11">
        <dbReference type="Rhea" id="RHEA:77644"/>
    </physiologicalReaction>
</comment>
<evidence type="ECO:0000256" key="2">
    <source>
        <dbReference type="ARBA" id="ARBA00009759"/>
    </source>
</evidence>
<evidence type="ECO:0000256" key="11">
    <source>
        <dbReference type="ARBA" id="ARBA00044466"/>
    </source>
</evidence>
<feature type="binding site" evidence="18">
    <location>
        <position position="124"/>
    </location>
    <ligand>
        <name>Mg(2+)</name>
        <dbReference type="ChEBI" id="CHEBI:18420"/>
        <label>1</label>
        <note>catalytic</note>
    </ligand>
</feature>
<keyword evidence="5 18" id="KW-0479">Metal-binding</keyword>
<evidence type="ECO:0000256" key="15">
    <source>
        <dbReference type="ARBA" id="ARBA00044519"/>
    </source>
</evidence>
<accession>A0A9P0B0E0</accession>
<feature type="binding site" evidence="18">
    <location>
        <position position="81"/>
    </location>
    <ligand>
        <name>Mg(2+)</name>
        <dbReference type="ChEBI" id="CHEBI:18420"/>
        <label>1</label>
        <note>catalytic</note>
    </ligand>
</feature>
<dbReference type="SUPFAM" id="SSF56655">
    <property type="entry name" value="Carbohydrate phosphatase"/>
    <property type="match status" value="1"/>
</dbReference>
<comment type="catalytic activity">
    <reaction evidence="13">
        <text>adenosine 3',5'-bisphosphate + H2O = AMP + phosphate</text>
        <dbReference type="Rhea" id="RHEA:10040"/>
        <dbReference type="ChEBI" id="CHEBI:15377"/>
        <dbReference type="ChEBI" id="CHEBI:43474"/>
        <dbReference type="ChEBI" id="CHEBI:58343"/>
        <dbReference type="ChEBI" id="CHEBI:456215"/>
        <dbReference type="EC" id="3.1.3.7"/>
    </reaction>
    <physiologicalReaction direction="left-to-right" evidence="13">
        <dbReference type="Rhea" id="RHEA:10041"/>
    </physiologicalReaction>
</comment>
<comment type="catalytic activity">
    <reaction evidence="12">
        <text>1D-myo-inositol 1,4-bisphosphate + H2O = 1D-myo-inositol 4-phosphate + phosphate</text>
        <dbReference type="Rhea" id="RHEA:15553"/>
        <dbReference type="ChEBI" id="CHEBI:15377"/>
        <dbReference type="ChEBI" id="CHEBI:43474"/>
        <dbReference type="ChEBI" id="CHEBI:58282"/>
        <dbReference type="ChEBI" id="CHEBI:58469"/>
        <dbReference type="EC" id="3.1.3.57"/>
    </reaction>
    <physiologicalReaction direction="left-to-right" evidence="12">
        <dbReference type="Rhea" id="RHEA:15554"/>
    </physiologicalReaction>
</comment>
<dbReference type="PROSITE" id="PS00629">
    <property type="entry name" value="IMP_1"/>
    <property type="match status" value="1"/>
</dbReference>
<evidence type="ECO:0000256" key="3">
    <source>
        <dbReference type="ARBA" id="ARBA00012633"/>
    </source>
</evidence>
<evidence type="ECO:0000256" key="17">
    <source>
        <dbReference type="ARBA" id="ARBA00044554"/>
    </source>
</evidence>
<dbReference type="InterPro" id="IPR050725">
    <property type="entry name" value="CysQ/Inositol_MonoPase"/>
</dbReference>
<evidence type="ECO:0000256" key="9">
    <source>
        <dbReference type="ARBA" id="ARBA00041815"/>
    </source>
</evidence>
<dbReference type="Gene3D" id="3.40.190.80">
    <property type="match status" value="1"/>
</dbReference>
<evidence type="ECO:0000256" key="7">
    <source>
        <dbReference type="ARBA" id="ARBA00022842"/>
    </source>
</evidence>
<dbReference type="FunFam" id="3.40.190.80:FF:000006">
    <property type="entry name" value="Bisphosphate nucleotidase 1"/>
    <property type="match status" value="1"/>
</dbReference>
<reference evidence="19" key="1">
    <citation type="submission" date="2021-12" db="EMBL/GenBank/DDBJ databases">
        <authorList>
            <person name="King R."/>
        </authorList>
    </citation>
    <scope>NUCLEOTIDE SEQUENCE</scope>
</reference>